<accession>V4PPI1</accession>
<evidence type="ECO:0000256" key="12">
    <source>
        <dbReference type="PIRSR" id="PIRSR604450-51"/>
    </source>
</evidence>
<dbReference type="EMBL" id="AWGB01000031">
    <property type="protein sequence ID" value="ESQ89214.1"/>
    <property type="molecule type" value="Genomic_DNA"/>
</dbReference>
<protein>
    <recommendedName>
        <fullName evidence="5 11">Threonine synthase</fullName>
        <ecNumber evidence="4 11">4.2.3.1</ecNumber>
    </recommendedName>
</protein>
<evidence type="ECO:0000256" key="6">
    <source>
        <dbReference type="ARBA" id="ARBA00022605"/>
    </source>
</evidence>
<keyword evidence="6" id="KW-0028">Amino-acid biosynthesis</keyword>
<dbReference type="SUPFAM" id="SSF53686">
    <property type="entry name" value="Tryptophan synthase beta subunit-like PLP-dependent enzymes"/>
    <property type="match status" value="1"/>
</dbReference>
<dbReference type="UniPathway" id="UPA00050">
    <property type="reaction ID" value="UER00065"/>
</dbReference>
<dbReference type="InterPro" id="IPR029144">
    <property type="entry name" value="Thr_synth_N"/>
</dbReference>
<dbReference type="STRING" id="1121022.GCA_000376105_00779"/>
<comment type="pathway">
    <text evidence="2">Amino-acid biosynthesis; L-threonine biosynthesis; L-threonine from L-aspartate: step 5/5.</text>
</comment>
<evidence type="ECO:0000259" key="14">
    <source>
        <dbReference type="Pfam" id="PF14821"/>
    </source>
</evidence>
<proteinExistence type="inferred from homology"/>
<dbReference type="NCBIfam" id="TIGR00260">
    <property type="entry name" value="thrC"/>
    <property type="match status" value="1"/>
</dbReference>
<evidence type="ECO:0000313" key="15">
    <source>
        <dbReference type="EMBL" id="ESQ89214.1"/>
    </source>
</evidence>
<evidence type="ECO:0000256" key="10">
    <source>
        <dbReference type="ARBA" id="ARBA00049144"/>
    </source>
</evidence>
<comment type="caution">
    <text evidence="15">The sequence shown here is derived from an EMBL/GenBank/DDBJ whole genome shotgun (WGS) entry which is preliminary data.</text>
</comment>
<evidence type="ECO:0000256" key="4">
    <source>
        <dbReference type="ARBA" id="ARBA00013028"/>
    </source>
</evidence>
<dbReference type="Gene3D" id="3.40.50.1100">
    <property type="match status" value="2"/>
</dbReference>
<evidence type="ECO:0000256" key="1">
    <source>
        <dbReference type="ARBA" id="ARBA00001933"/>
    </source>
</evidence>
<dbReference type="PANTHER" id="PTHR42690">
    <property type="entry name" value="THREONINE SYNTHASE FAMILY MEMBER"/>
    <property type="match status" value="1"/>
</dbReference>
<dbReference type="Pfam" id="PF14821">
    <property type="entry name" value="Thr_synth_N"/>
    <property type="match status" value="1"/>
</dbReference>
<dbReference type="GO" id="GO:0009088">
    <property type="term" value="P:threonine biosynthetic process"/>
    <property type="evidence" value="ECO:0007669"/>
    <property type="project" value="UniProtKB-UniRule"/>
</dbReference>
<dbReference type="PANTHER" id="PTHR42690:SF1">
    <property type="entry name" value="THREONINE SYNTHASE-LIKE 2"/>
    <property type="match status" value="1"/>
</dbReference>
<evidence type="ECO:0000256" key="11">
    <source>
        <dbReference type="NCBIfam" id="TIGR00260"/>
    </source>
</evidence>
<dbReference type="PROSITE" id="PS00165">
    <property type="entry name" value="DEHYDRATASE_SER_THR"/>
    <property type="match status" value="1"/>
</dbReference>
<reference evidence="15 16" key="1">
    <citation type="journal article" date="2014" name="Nature">
        <title>Sequential evolution of bacterial morphology by co-option of a developmental regulator.</title>
        <authorList>
            <person name="Jiang C."/>
            <person name="Brown P.J."/>
            <person name="Ducret A."/>
            <person name="Brun Y.V."/>
        </authorList>
    </citation>
    <scope>NUCLEOTIDE SEQUENCE [LARGE SCALE GENOMIC DNA]</scope>
    <source>
        <strain evidence="15 16">DSM 16100</strain>
    </source>
</reference>
<dbReference type="Pfam" id="PF24857">
    <property type="entry name" value="THR4_C"/>
    <property type="match status" value="1"/>
</dbReference>
<evidence type="ECO:0000256" key="9">
    <source>
        <dbReference type="ARBA" id="ARBA00023239"/>
    </source>
</evidence>
<feature type="domain" description="Threonine synthase N-terminal" evidence="14">
    <location>
        <begin position="2"/>
        <end position="74"/>
    </location>
</feature>
<dbReference type="AlphaFoldDB" id="V4PPI1"/>
<keyword evidence="9" id="KW-0456">Lyase</keyword>
<evidence type="ECO:0000259" key="13">
    <source>
        <dbReference type="Pfam" id="PF00291"/>
    </source>
</evidence>
<name>V4PPI1_9CAUL</name>
<dbReference type="InterPro" id="IPR036052">
    <property type="entry name" value="TrpB-like_PALP_sf"/>
</dbReference>
<dbReference type="RefSeq" id="WP_018080446.1">
    <property type="nucleotide sequence ID" value="NZ_AQWM01000002.1"/>
</dbReference>
<keyword evidence="16" id="KW-1185">Reference proteome</keyword>
<comment type="cofactor">
    <cofactor evidence="1 12">
        <name>pyridoxal 5'-phosphate</name>
        <dbReference type="ChEBI" id="CHEBI:597326"/>
    </cofactor>
</comment>
<dbReference type="PATRIC" id="fig|1121022.4.peg.2984"/>
<dbReference type="Pfam" id="PF00291">
    <property type="entry name" value="PALP"/>
    <property type="match status" value="1"/>
</dbReference>
<dbReference type="GO" id="GO:0004795">
    <property type="term" value="F:threonine synthase activity"/>
    <property type="evidence" value="ECO:0007669"/>
    <property type="project" value="UniProtKB-UniRule"/>
</dbReference>
<comment type="similarity">
    <text evidence="3">Belongs to the threonine synthase family.</text>
</comment>
<dbReference type="EC" id="4.2.3.1" evidence="4 11"/>
<dbReference type="InterPro" id="IPR000634">
    <property type="entry name" value="Ser/Thr_deHydtase_PyrdxlP-BS"/>
</dbReference>
<dbReference type="InterPro" id="IPR051166">
    <property type="entry name" value="Threonine_Synthase"/>
</dbReference>
<dbReference type="GO" id="GO:0030170">
    <property type="term" value="F:pyridoxal phosphate binding"/>
    <property type="evidence" value="ECO:0007669"/>
    <property type="project" value="InterPro"/>
</dbReference>
<comment type="catalytic activity">
    <reaction evidence="10">
        <text>O-phospho-L-homoserine + H2O = L-threonine + phosphate</text>
        <dbReference type="Rhea" id="RHEA:10840"/>
        <dbReference type="ChEBI" id="CHEBI:15377"/>
        <dbReference type="ChEBI" id="CHEBI:43474"/>
        <dbReference type="ChEBI" id="CHEBI:57590"/>
        <dbReference type="ChEBI" id="CHEBI:57926"/>
        <dbReference type="EC" id="4.2.3.1"/>
    </reaction>
</comment>
<evidence type="ECO:0000256" key="5">
    <source>
        <dbReference type="ARBA" id="ARBA00018679"/>
    </source>
</evidence>
<dbReference type="InterPro" id="IPR037158">
    <property type="entry name" value="Thr_synth_N_sf"/>
</dbReference>
<keyword evidence="8 12" id="KW-0663">Pyridoxal phosphate</keyword>
<organism evidence="15 16">
    <name type="scientific">Asticcacaulis benevestitus DSM 16100 = ATCC BAA-896</name>
    <dbReference type="NCBI Taxonomy" id="1121022"/>
    <lineage>
        <taxon>Bacteria</taxon>
        <taxon>Pseudomonadati</taxon>
        <taxon>Pseudomonadota</taxon>
        <taxon>Alphaproteobacteria</taxon>
        <taxon>Caulobacterales</taxon>
        <taxon>Caulobacteraceae</taxon>
        <taxon>Asticcacaulis</taxon>
    </lineage>
</organism>
<evidence type="ECO:0000313" key="16">
    <source>
        <dbReference type="Proteomes" id="UP000017837"/>
    </source>
</evidence>
<gene>
    <name evidence="15" type="ORF">ABENE_14675</name>
</gene>
<sequence length="461" mass="48867">MNYIGTRGFREPRTFAGALLDGLAPDGGLYVPETYPTPDFDLAAASAGDYGDLTEKLLTLFGVDVLGAEAVKKAAARTKAAFLNEAGQVPLVQVEDNLWILELFHGPTLAFKDMAMQMIAPLTDAALAQNGETLTLVTATSGDTGAAAVRAFAGSEHVRLVVFHPLGRVSPVQRLQMTTVEADNVLNIGVEGDFDDCQRMVKRLLGEESLKQNGLVSSVNSINWGRLLGQVPYYLAAAAASGADHPEFVVPTGNFGDAFAGWVGRKIGGNVGHIHAAVNRNDALAQAINTGHYVRHQAVETASVSMDVQAPSNFERLVFEASGRHAEGVKGLFDTFNATGKVFLSPDLQGALNAQVSASTISEGETKATIAYGYKKWNKVICPHTAVAVAAALKRGMGQSQPQIALATAHPAKFPDFVASALGFQPEVPEAIRALYGSKETITSIRNDEFAALEVVKAFQA</sequence>
<dbReference type="InterPro" id="IPR004450">
    <property type="entry name" value="Thr_synthase-like"/>
</dbReference>
<dbReference type="InterPro" id="IPR001926">
    <property type="entry name" value="TrpB-like_PALP"/>
</dbReference>
<dbReference type="OrthoDB" id="9763107at2"/>
<feature type="modified residue" description="N6-(pyridoxal phosphate)lysine" evidence="12">
    <location>
        <position position="112"/>
    </location>
</feature>
<evidence type="ECO:0000256" key="7">
    <source>
        <dbReference type="ARBA" id="ARBA00022697"/>
    </source>
</evidence>
<dbReference type="eggNOG" id="COG0498">
    <property type="taxonomic scope" value="Bacteria"/>
</dbReference>
<dbReference type="Gene3D" id="3.90.1380.10">
    <property type="entry name" value="Threonine synthase, N-terminal domain"/>
    <property type="match status" value="1"/>
</dbReference>
<keyword evidence="7" id="KW-0791">Threonine biosynthesis</keyword>
<evidence type="ECO:0000256" key="3">
    <source>
        <dbReference type="ARBA" id="ARBA00005517"/>
    </source>
</evidence>
<evidence type="ECO:0000256" key="2">
    <source>
        <dbReference type="ARBA" id="ARBA00004979"/>
    </source>
</evidence>
<evidence type="ECO:0000256" key="8">
    <source>
        <dbReference type="ARBA" id="ARBA00022898"/>
    </source>
</evidence>
<dbReference type="Proteomes" id="UP000017837">
    <property type="component" value="Unassembled WGS sequence"/>
</dbReference>
<feature type="domain" description="Tryptophan synthase beta chain-like PALP" evidence="13">
    <location>
        <begin position="93"/>
        <end position="326"/>
    </location>
</feature>